<organism evidence="1 2">
    <name type="scientific">Candidatus Methanoperedens nitratireducens</name>
    <dbReference type="NCBI Taxonomy" id="1392998"/>
    <lineage>
        <taxon>Archaea</taxon>
        <taxon>Methanobacteriati</taxon>
        <taxon>Methanobacteriota</taxon>
        <taxon>Stenosarchaea group</taxon>
        <taxon>Methanomicrobia</taxon>
        <taxon>Methanosarcinales</taxon>
        <taxon>ANME-2 cluster</taxon>
        <taxon>Candidatus Methanoperedentaceae</taxon>
        <taxon>Candidatus Methanoperedens</taxon>
    </lineage>
</organism>
<keyword evidence="2" id="KW-1185">Reference proteome</keyword>
<proteinExistence type="predicted"/>
<dbReference type="AlphaFoldDB" id="A0A062V7Q2"/>
<sequence length="42" mass="5103">MRLYFPIRRKRRVRRETVQISPFGFAQLTPAQVRSNREGREV</sequence>
<protein>
    <submittedName>
        <fullName evidence="1">Uncharacterized protein</fullName>
    </submittedName>
</protein>
<gene>
    <name evidence="1" type="ORF">ANME2D_02123</name>
</gene>
<evidence type="ECO:0000313" key="2">
    <source>
        <dbReference type="Proteomes" id="UP000027153"/>
    </source>
</evidence>
<dbReference type="EMBL" id="JMIY01000005">
    <property type="protein sequence ID" value="KCZ71395.1"/>
    <property type="molecule type" value="Genomic_DNA"/>
</dbReference>
<name>A0A062V7Q2_9EURY</name>
<reference evidence="1 2" key="1">
    <citation type="journal article" date="2013" name="Nature">
        <title>Anaerobic oxidation of methane coupled to nitrate reduction in a novel archaeal lineage.</title>
        <authorList>
            <person name="Haroon M.F."/>
            <person name="Hu S."/>
            <person name="Shi Y."/>
            <person name="Imelfort M."/>
            <person name="Keller J."/>
            <person name="Hugenholtz P."/>
            <person name="Yuan Z."/>
            <person name="Tyson G.W."/>
        </authorList>
    </citation>
    <scope>NUCLEOTIDE SEQUENCE [LARGE SCALE GENOMIC DNA]</scope>
    <source>
        <strain evidence="1 2">ANME-2d</strain>
    </source>
</reference>
<comment type="caution">
    <text evidence="1">The sequence shown here is derived from an EMBL/GenBank/DDBJ whole genome shotgun (WGS) entry which is preliminary data.</text>
</comment>
<dbReference type="Proteomes" id="UP000027153">
    <property type="component" value="Unassembled WGS sequence"/>
</dbReference>
<accession>A0A062V7Q2</accession>
<evidence type="ECO:0000313" key="1">
    <source>
        <dbReference type="EMBL" id="KCZ71395.1"/>
    </source>
</evidence>